<dbReference type="OrthoDB" id="2415739at2759"/>
<evidence type="ECO:0000313" key="2">
    <source>
        <dbReference type="EMBL" id="ORY99708.1"/>
    </source>
</evidence>
<dbReference type="InParanoid" id="A0A1Y2G795"/>
<feature type="region of interest" description="Disordered" evidence="1">
    <location>
        <begin position="572"/>
        <end position="622"/>
    </location>
</feature>
<protein>
    <submittedName>
        <fullName evidence="2">Uncharacterized protein</fullName>
    </submittedName>
</protein>
<sequence length="622" mass="70349">MSQLPHERYVEQRSLEQYDAIDFFAFCGFFSSQKSQATFQWKTIILPQVQKKNYSLYRRLVGSWNETRSARNQYWGSKRAQEEQDAQLNDHINVLRSDALKQTRYVSNSITQNVGKRLQEQGKSPRKTFSCVMLPPRTASDIPRSFARRETSSPEITPATSPVIPIATVSPTPEEAPILPTSAVATCATQSMHAESLELNQDVLDLKTDFNDQDREHPFYGIFQALYDIAHDRPYTIPLAPVMQSSLQRNLFQYAANRLGNFDKLTKTKQKDIYVAASSIAHIDMEDAAEVFGKTLPGLTSRTRNPTLADLPQFLVDLLTPLKEKALNGDGEVDSEMLYLYVEQEIGGMASKVLGGTKIDEREAMVLKIVHEVASLCRADPIPRPRDTEQKSQGVWEKILGILFAKTRVSVVIGETGLQETKAQREANESAHAACPTNKLVTPRKVDCKLVVSVVKSKKWEFKTISNFELKPLQASSQQMEIQVRKNMRLNHSVVKKLPSTHHYFLDIHGYSAQLYCIWGHDSVHVCGRVLDEELVIPTSDSELEWFLDGRCLAALMSLKAHLLEIAQQVQREHARPMQAPEAPRTPPHRPATENHTFYTPKRVRSNSAPVIVSIKKSRQEQ</sequence>
<organism evidence="2 3">
    <name type="scientific">Lobosporangium transversale</name>
    <dbReference type="NCBI Taxonomy" id="64571"/>
    <lineage>
        <taxon>Eukaryota</taxon>
        <taxon>Fungi</taxon>
        <taxon>Fungi incertae sedis</taxon>
        <taxon>Mucoromycota</taxon>
        <taxon>Mortierellomycotina</taxon>
        <taxon>Mortierellomycetes</taxon>
        <taxon>Mortierellales</taxon>
        <taxon>Mortierellaceae</taxon>
        <taxon>Lobosporangium</taxon>
    </lineage>
</organism>
<gene>
    <name evidence="2" type="ORF">BCR41DRAFT_401698</name>
</gene>
<dbReference type="Proteomes" id="UP000193648">
    <property type="component" value="Unassembled WGS sequence"/>
</dbReference>
<evidence type="ECO:0000313" key="3">
    <source>
        <dbReference type="Proteomes" id="UP000193648"/>
    </source>
</evidence>
<dbReference type="EMBL" id="MCFF01000066">
    <property type="protein sequence ID" value="ORY99708.1"/>
    <property type="molecule type" value="Genomic_DNA"/>
</dbReference>
<accession>A0A1Y2G795</accession>
<keyword evidence="3" id="KW-1185">Reference proteome</keyword>
<name>A0A1Y2G795_9FUNG</name>
<proteinExistence type="predicted"/>
<dbReference type="AlphaFoldDB" id="A0A1Y2G795"/>
<feature type="region of interest" description="Disordered" evidence="1">
    <location>
        <begin position="146"/>
        <end position="165"/>
    </location>
</feature>
<reference evidence="2 3" key="1">
    <citation type="submission" date="2016-07" db="EMBL/GenBank/DDBJ databases">
        <title>Pervasive Adenine N6-methylation of Active Genes in Fungi.</title>
        <authorList>
            <consortium name="DOE Joint Genome Institute"/>
            <person name="Mondo S.J."/>
            <person name="Dannebaum R.O."/>
            <person name="Kuo R.C."/>
            <person name="Labutti K."/>
            <person name="Haridas S."/>
            <person name="Kuo A."/>
            <person name="Salamov A."/>
            <person name="Ahrendt S.R."/>
            <person name="Lipzen A."/>
            <person name="Sullivan W."/>
            <person name="Andreopoulos W.B."/>
            <person name="Clum A."/>
            <person name="Lindquist E."/>
            <person name="Daum C."/>
            <person name="Ramamoorthy G.K."/>
            <person name="Gryganskyi A."/>
            <person name="Culley D."/>
            <person name="Magnuson J.K."/>
            <person name="James T.Y."/>
            <person name="O'Malley M.A."/>
            <person name="Stajich J.E."/>
            <person name="Spatafora J.W."/>
            <person name="Visel A."/>
            <person name="Grigoriev I.V."/>
        </authorList>
    </citation>
    <scope>NUCLEOTIDE SEQUENCE [LARGE SCALE GENOMIC DNA]</scope>
    <source>
        <strain evidence="2 3">NRRL 3116</strain>
    </source>
</reference>
<comment type="caution">
    <text evidence="2">The sequence shown here is derived from an EMBL/GenBank/DDBJ whole genome shotgun (WGS) entry which is preliminary data.</text>
</comment>
<evidence type="ECO:0000256" key="1">
    <source>
        <dbReference type="SAM" id="MobiDB-lite"/>
    </source>
</evidence>
<dbReference type="GeneID" id="33571083"/>
<dbReference type="RefSeq" id="XP_021875972.1">
    <property type="nucleotide sequence ID" value="XM_022029240.1"/>
</dbReference>